<sequence>MSDLFFYRYLEAIKLTKILENKIIEYNEMLRKYKKAKNRNKCIGYKNKIYNKNKKLNDEAYSAAKKILDKELSNDDEYLNALAEFEHNIKIQIKQNEYKLKFIKEVIENINKDKNNS</sequence>
<name>A0ABQ7HZW5_9MICR</name>
<proteinExistence type="predicted"/>
<reference evidence="1 2" key="1">
    <citation type="submission" date="2019-01" db="EMBL/GenBank/DDBJ databases">
        <title>Genomes sequencing and comparative genomics of infectious freshwater microsporidia, Cucumispora dikerogammari and Thelohania contejeani.</title>
        <authorList>
            <person name="Cormier A."/>
            <person name="Giraud I."/>
            <person name="Wattier R."/>
            <person name="Teixeira M."/>
            <person name="Grandjean F."/>
            <person name="Rigaud T."/>
            <person name="Cordaux R."/>
        </authorList>
    </citation>
    <scope>NUCLEOTIDE SEQUENCE [LARGE SCALE GENOMIC DNA]</scope>
    <source>
        <strain evidence="1">T1</strain>
        <tissue evidence="1">Spores</tissue>
    </source>
</reference>
<evidence type="ECO:0000313" key="1">
    <source>
        <dbReference type="EMBL" id="KAF7683700.1"/>
    </source>
</evidence>
<evidence type="ECO:0000313" key="2">
    <source>
        <dbReference type="Proteomes" id="UP001516464"/>
    </source>
</evidence>
<protein>
    <submittedName>
        <fullName evidence="1">Uncharacterized protein</fullName>
    </submittedName>
</protein>
<organism evidence="1 2">
    <name type="scientific">Astathelohania contejeani</name>
    <dbReference type="NCBI Taxonomy" id="164912"/>
    <lineage>
        <taxon>Eukaryota</taxon>
        <taxon>Fungi</taxon>
        <taxon>Fungi incertae sedis</taxon>
        <taxon>Microsporidia</taxon>
        <taxon>Astathelohaniidae</taxon>
        <taxon>Astathelohania</taxon>
    </lineage>
</organism>
<dbReference type="EMBL" id="SBIQ01000060">
    <property type="protein sequence ID" value="KAF7683700.1"/>
    <property type="molecule type" value="Genomic_DNA"/>
</dbReference>
<keyword evidence="2" id="KW-1185">Reference proteome</keyword>
<comment type="caution">
    <text evidence="1">The sequence shown here is derived from an EMBL/GenBank/DDBJ whole genome shotgun (WGS) entry which is preliminary data.</text>
</comment>
<dbReference type="Proteomes" id="UP001516464">
    <property type="component" value="Unassembled WGS sequence"/>
</dbReference>
<accession>A0ABQ7HZW5</accession>
<gene>
    <name evidence="1" type="ORF">TCON_1101</name>
</gene>